<reference evidence="1" key="1">
    <citation type="journal article" date="2014" name="Front. Microbiol.">
        <title>High frequency of phylogenetically diverse reductive dehalogenase-homologous genes in deep subseafloor sedimentary metagenomes.</title>
        <authorList>
            <person name="Kawai M."/>
            <person name="Futagami T."/>
            <person name="Toyoda A."/>
            <person name="Takaki Y."/>
            <person name="Nishi S."/>
            <person name="Hori S."/>
            <person name="Arai W."/>
            <person name="Tsubouchi T."/>
            <person name="Morono Y."/>
            <person name="Uchiyama I."/>
            <person name="Ito T."/>
            <person name="Fujiyama A."/>
            <person name="Inagaki F."/>
            <person name="Takami H."/>
        </authorList>
    </citation>
    <scope>NUCLEOTIDE SEQUENCE</scope>
    <source>
        <strain evidence="1">Expedition CK06-06</strain>
    </source>
</reference>
<gene>
    <name evidence="1" type="ORF">S12H4_52228</name>
</gene>
<comment type="caution">
    <text evidence="1">The sequence shown here is derived from an EMBL/GenBank/DDBJ whole genome shotgun (WGS) entry which is preliminary data.</text>
</comment>
<organism evidence="1">
    <name type="scientific">marine sediment metagenome</name>
    <dbReference type="NCBI Taxonomy" id="412755"/>
    <lineage>
        <taxon>unclassified sequences</taxon>
        <taxon>metagenomes</taxon>
        <taxon>ecological metagenomes</taxon>
    </lineage>
</organism>
<feature type="non-terminal residue" evidence="1">
    <location>
        <position position="51"/>
    </location>
</feature>
<protein>
    <submittedName>
        <fullName evidence="1">Uncharacterized protein</fullName>
    </submittedName>
</protein>
<dbReference type="AlphaFoldDB" id="X1URM3"/>
<evidence type="ECO:0000313" key="1">
    <source>
        <dbReference type="EMBL" id="GAJ06272.1"/>
    </source>
</evidence>
<accession>X1URM3</accession>
<name>X1URM3_9ZZZZ</name>
<sequence>MDGLTKTVAFRVEPGQWVNFERVAAANGVETAELLRELVAHSDSIFRAIKT</sequence>
<proteinExistence type="predicted"/>
<dbReference type="EMBL" id="BARW01033113">
    <property type="protein sequence ID" value="GAJ06272.1"/>
    <property type="molecule type" value="Genomic_DNA"/>
</dbReference>